<dbReference type="InterPro" id="IPR007497">
    <property type="entry name" value="SIMPL/DUF541"/>
</dbReference>
<proteinExistence type="predicted"/>
<dbReference type="InterPro" id="IPR052022">
    <property type="entry name" value="26kDa_periplasmic_antigen"/>
</dbReference>
<dbReference type="Gene3D" id="3.30.110.170">
    <property type="entry name" value="Protein of unknown function (DUF541), domain 1"/>
    <property type="match status" value="1"/>
</dbReference>
<dbReference type="Gene3D" id="3.30.70.2970">
    <property type="entry name" value="Protein of unknown function (DUF541), domain 2"/>
    <property type="match status" value="1"/>
</dbReference>
<feature type="signal peptide" evidence="1">
    <location>
        <begin position="1"/>
        <end position="17"/>
    </location>
</feature>
<accession>A0A2U0T7S2</accession>
<name>A0A2U0T7S2_9PAST</name>
<evidence type="ECO:0000256" key="1">
    <source>
        <dbReference type="SAM" id="SignalP"/>
    </source>
</evidence>
<organism evidence="2 3">
    <name type="scientific">Alitibacter langaaensis DSM 22999</name>
    <dbReference type="NCBI Taxonomy" id="1122935"/>
    <lineage>
        <taxon>Bacteria</taxon>
        <taxon>Pseudomonadati</taxon>
        <taxon>Pseudomonadota</taxon>
        <taxon>Gammaproteobacteria</taxon>
        <taxon>Pasteurellales</taxon>
        <taxon>Pasteurellaceae</taxon>
        <taxon>Alitibacter</taxon>
    </lineage>
</organism>
<dbReference type="Pfam" id="PF04402">
    <property type="entry name" value="SIMPL"/>
    <property type="match status" value="1"/>
</dbReference>
<dbReference type="GO" id="GO:0006974">
    <property type="term" value="P:DNA damage response"/>
    <property type="evidence" value="ECO:0007669"/>
    <property type="project" value="TreeGrafter"/>
</dbReference>
<dbReference type="AlphaFoldDB" id="A0A2U0T7S2"/>
<dbReference type="OrthoDB" id="7062395at2"/>
<gene>
    <name evidence="2" type="ORF">C8D76_10514</name>
</gene>
<keyword evidence="1" id="KW-0732">Signal</keyword>
<keyword evidence="3" id="KW-1185">Reference proteome</keyword>
<dbReference type="Proteomes" id="UP000245909">
    <property type="component" value="Unassembled WGS sequence"/>
</dbReference>
<comment type="caution">
    <text evidence="2">The sequence shown here is derived from an EMBL/GenBank/DDBJ whole genome shotgun (WGS) entry which is preliminary data.</text>
</comment>
<reference evidence="2 3" key="1">
    <citation type="submission" date="2018-05" db="EMBL/GenBank/DDBJ databases">
        <title>Genomic Encyclopedia of Type Strains, Phase IV (KMG-IV): sequencing the most valuable type-strain genomes for metagenomic binning, comparative biology and taxonomic classification.</title>
        <authorList>
            <person name="Goeker M."/>
        </authorList>
    </citation>
    <scope>NUCLEOTIDE SEQUENCE [LARGE SCALE GENOMIC DNA]</scope>
    <source>
        <strain evidence="2 3">DSM 22999</strain>
    </source>
</reference>
<dbReference type="PANTHER" id="PTHR34387">
    <property type="entry name" value="SLR1258 PROTEIN"/>
    <property type="match status" value="1"/>
</dbReference>
<sequence>MKKLLFVLLALPTFASAQDDNEQAKLPRVSFSVEVEKEVPMDILQVRLFVQEEGSDLKALHSKVSEKLNQALSKIKGQSAVKIQQNNRHTSARYNEKGVKNGWLERADLVLESQDFFALSQLIDEISNTFSIDYIQAKLSSAAQAKMEDEMTQAALAKFSQKAELTANALKAKGYRIVNLDLPPYGNSPATYGNYMLESRAMLSSAKSAEPVQLESGNTHLKMNVNATIELLQ</sequence>
<dbReference type="EMBL" id="QENU01000005">
    <property type="protein sequence ID" value="PVX39680.1"/>
    <property type="molecule type" value="Genomic_DNA"/>
</dbReference>
<evidence type="ECO:0000313" key="3">
    <source>
        <dbReference type="Proteomes" id="UP000245909"/>
    </source>
</evidence>
<evidence type="ECO:0000313" key="2">
    <source>
        <dbReference type="EMBL" id="PVX39680.1"/>
    </source>
</evidence>
<dbReference type="PANTHER" id="PTHR34387:SF1">
    <property type="entry name" value="PERIPLASMIC IMMUNOGENIC PROTEIN"/>
    <property type="match status" value="1"/>
</dbReference>
<feature type="chain" id="PRO_5015458056" evidence="1">
    <location>
        <begin position="18"/>
        <end position="233"/>
    </location>
</feature>
<protein>
    <submittedName>
        <fullName evidence="2">Putative secreted protein</fullName>
    </submittedName>
</protein>
<dbReference type="RefSeq" id="WP_116631651.1">
    <property type="nucleotide sequence ID" value="NZ_QENU01000005.1"/>
</dbReference>